<name>A0A392NJT2_9FABA</name>
<dbReference type="InterPro" id="IPR056924">
    <property type="entry name" value="SH3_Tf2-1"/>
</dbReference>
<comment type="caution">
    <text evidence="2">The sequence shown here is derived from an EMBL/GenBank/DDBJ whole genome shotgun (WGS) entry which is preliminary data.</text>
</comment>
<accession>A0A392NJT2</accession>
<dbReference type="PANTHER" id="PTHR46148">
    <property type="entry name" value="CHROMO DOMAIN-CONTAINING PROTEIN"/>
    <property type="match status" value="1"/>
</dbReference>
<evidence type="ECO:0000313" key="2">
    <source>
        <dbReference type="EMBL" id="MCH99633.1"/>
    </source>
</evidence>
<dbReference type="Pfam" id="PF24626">
    <property type="entry name" value="SH3_Tf2-1"/>
    <property type="match status" value="1"/>
</dbReference>
<sequence length="156" mass="17796">MAPYEALYGSKCRTPLCWTEVGDRGILGPDMIQETTSKIKSIHEKLKTAQSRQKSYADKKRRNLEFNEGDHVFLKVTPMLNLRGAFKDKKLCPRYIGPFQIIEHVGEVAYRLALPPTMSGMHDVFHVSQLKKFVPDSLVTVDLDSIELEPNMTFQP</sequence>
<proteinExistence type="predicted"/>
<protein>
    <recommendedName>
        <fullName evidence="1">Tf2-1-like SH3-like domain-containing protein</fullName>
    </recommendedName>
</protein>
<dbReference type="AlphaFoldDB" id="A0A392NJT2"/>
<keyword evidence="3" id="KW-1185">Reference proteome</keyword>
<organism evidence="2 3">
    <name type="scientific">Trifolium medium</name>
    <dbReference type="NCBI Taxonomy" id="97028"/>
    <lineage>
        <taxon>Eukaryota</taxon>
        <taxon>Viridiplantae</taxon>
        <taxon>Streptophyta</taxon>
        <taxon>Embryophyta</taxon>
        <taxon>Tracheophyta</taxon>
        <taxon>Spermatophyta</taxon>
        <taxon>Magnoliopsida</taxon>
        <taxon>eudicotyledons</taxon>
        <taxon>Gunneridae</taxon>
        <taxon>Pentapetalae</taxon>
        <taxon>rosids</taxon>
        <taxon>fabids</taxon>
        <taxon>Fabales</taxon>
        <taxon>Fabaceae</taxon>
        <taxon>Papilionoideae</taxon>
        <taxon>50 kb inversion clade</taxon>
        <taxon>NPAAA clade</taxon>
        <taxon>Hologalegina</taxon>
        <taxon>IRL clade</taxon>
        <taxon>Trifolieae</taxon>
        <taxon>Trifolium</taxon>
    </lineage>
</organism>
<dbReference type="PANTHER" id="PTHR46148:SF60">
    <property type="entry name" value="CHROMO DOMAIN-CONTAINING PROTEIN"/>
    <property type="match status" value="1"/>
</dbReference>
<feature type="domain" description="Tf2-1-like SH3-like" evidence="1">
    <location>
        <begin position="69"/>
        <end position="134"/>
    </location>
</feature>
<evidence type="ECO:0000259" key="1">
    <source>
        <dbReference type="Pfam" id="PF24626"/>
    </source>
</evidence>
<dbReference type="EMBL" id="LXQA010040853">
    <property type="protein sequence ID" value="MCH99633.1"/>
    <property type="molecule type" value="Genomic_DNA"/>
</dbReference>
<evidence type="ECO:0000313" key="3">
    <source>
        <dbReference type="Proteomes" id="UP000265520"/>
    </source>
</evidence>
<reference evidence="2 3" key="1">
    <citation type="journal article" date="2018" name="Front. Plant Sci.">
        <title>Red Clover (Trifolium pratense) and Zigzag Clover (T. medium) - A Picture of Genomic Similarities and Differences.</title>
        <authorList>
            <person name="Dluhosova J."/>
            <person name="Istvanek J."/>
            <person name="Nedelnik J."/>
            <person name="Repkova J."/>
        </authorList>
    </citation>
    <scope>NUCLEOTIDE SEQUENCE [LARGE SCALE GENOMIC DNA]</scope>
    <source>
        <strain evidence="3">cv. 10/8</strain>
        <tissue evidence="2">Leaf</tissue>
    </source>
</reference>
<dbReference type="Proteomes" id="UP000265520">
    <property type="component" value="Unassembled WGS sequence"/>
</dbReference>